<evidence type="ECO:0000313" key="2">
    <source>
        <dbReference type="EMBL" id="RYU97093.1"/>
    </source>
</evidence>
<evidence type="ECO:0000313" key="3">
    <source>
        <dbReference type="Proteomes" id="UP000293162"/>
    </source>
</evidence>
<dbReference type="EMBL" id="SEWF01000004">
    <property type="protein sequence ID" value="RYU97093.1"/>
    <property type="molecule type" value="Genomic_DNA"/>
</dbReference>
<dbReference type="OrthoDB" id="222879at2"/>
<keyword evidence="3" id="KW-1185">Reference proteome</keyword>
<feature type="domain" description="Alpha/beta hydrolase" evidence="1">
    <location>
        <begin position="195"/>
        <end position="647"/>
    </location>
</feature>
<proteinExistence type="predicted"/>
<gene>
    <name evidence="2" type="ORF">EWM59_04075</name>
</gene>
<dbReference type="AlphaFoldDB" id="A0A4Q5M599"/>
<dbReference type="Proteomes" id="UP000293162">
    <property type="component" value="Unassembled WGS sequence"/>
</dbReference>
<reference evidence="2 3" key="1">
    <citation type="submission" date="2019-02" db="EMBL/GenBank/DDBJ databases">
        <title>Bacterial novel species Emticicia sp. 17J42-9 isolated from soil.</title>
        <authorList>
            <person name="Jung H.-Y."/>
        </authorList>
    </citation>
    <scope>NUCLEOTIDE SEQUENCE [LARGE SCALE GENOMIC DNA]</scope>
    <source>
        <strain evidence="2 3">17J42-9</strain>
    </source>
</reference>
<dbReference type="InterPro" id="IPR045394">
    <property type="entry name" value="Abhydrolase_dom"/>
</dbReference>
<name>A0A4Q5M599_9BACT</name>
<accession>A0A4Q5M599</accession>
<sequence length="657" mass="73844">MKKTLLLLFFLSLWAFTSEARIIRIVIDKTELYANGRQFGSVGQYQRLTGRAFGEVNPADTHNTIIQDIALAPRNERGMVEYEMEFIMLKPLDLNKSNHLLFYNVPNRGNVFGADTTLMKRGYIYLWSGWQGDIFGDNKLKIKVPVATENGKEIIGKLHAELIVSENTPTQNLSGGAFSAQFHKAYETVSLDNATATLTRRIHAADEPERVPNTDWAFADCTKEAFPGKPSTTQISVKGGFDPNYIYELDYTAKNPLVLGLGFAATRDIVSFFRYAQQADNLLMNQTKAAIGVGVSQCGNYLRSFLHLGFNADEDNKPVFEGVNVHIGPRRITLNVRFGRPGGGGMQHEEIFFPGNEPPFTWSNTLDPLSGIEGGMLDACQQQGFLPKIMHTLSSTEYWQSRMSLRTTDVYGSKDLSVPDNVRIYLFSGTQHTPAFNTNVNKMTGFMGNSNSYTDVWRALQIALEKWVLEGTKPPKSMYPTVRSKTLAKAHEIGWQTMFNVPFRGLVNGLKVRDFGPQFDEKMMTGIIGENPTVKKDKSYTVLVPKVDEDNNETGGLETLTLRVPLGTYTGWSLRKAGYGEGDLAVLEGMYIPFAKTRAERLVNSDTRLSLEERYQSHENYVKKVKKAAKKMVKQRLMLPEDAEREIRKAENMTNLF</sequence>
<protein>
    <recommendedName>
        <fullName evidence="1">Alpha/beta hydrolase domain-containing protein</fullName>
    </recommendedName>
</protein>
<dbReference type="Pfam" id="PF20091">
    <property type="entry name" value="Abhydrolase_10"/>
    <property type="match status" value="1"/>
</dbReference>
<organism evidence="2 3">
    <name type="scientific">Emticicia agri</name>
    <dbReference type="NCBI Taxonomy" id="2492393"/>
    <lineage>
        <taxon>Bacteria</taxon>
        <taxon>Pseudomonadati</taxon>
        <taxon>Bacteroidota</taxon>
        <taxon>Cytophagia</taxon>
        <taxon>Cytophagales</taxon>
        <taxon>Leadbetterellaceae</taxon>
        <taxon>Emticicia</taxon>
    </lineage>
</organism>
<evidence type="ECO:0000259" key="1">
    <source>
        <dbReference type="Pfam" id="PF20091"/>
    </source>
</evidence>
<comment type="caution">
    <text evidence="2">The sequence shown here is derived from an EMBL/GenBank/DDBJ whole genome shotgun (WGS) entry which is preliminary data.</text>
</comment>
<dbReference type="RefSeq" id="WP_130019670.1">
    <property type="nucleotide sequence ID" value="NZ_SEWF01000004.1"/>
</dbReference>